<evidence type="ECO:0000256" key="1">
    <source>
        <dbReference type="SAM" id="SignalP"/>
    </source>
</evidence>
<feature type="chain" id="PRO_5045504444" evidence="1">
    <location>
        <begin position="19"/>
        <end position="232"/>
    </location>
</feature>
<evidence type="ECO:0000313" key="2">
    <source>
        <dbReference type="EMBL" id="UXD88133.1"/>
    </source>
</evidence>
<dbReference type="EMBL" id="CP054475">
    <property type="protein sequence ID" value="UXD88133.1"/>
    <property type="molecule type" value="Genomic_DNA"/>
</dbReference>
<keyword evidence="3" id="KW-1185">Reference proteome</keyword>
<evidence type="ECO:0000313" key="3">
    <source>
        <dbReference type="Proteomes" id="UP001065322"/>
    </source>
</evidence>
<dbReference type="InterPro" id="IPR010239">
    <property type="entry name" value="CHP02001"/>
</dbReference>
<dbReference type="Proteomes" id="UP001065322">
    <property type="component" value="Chromosome"/>
</dbReference>
<accession>A0ABY6AD87</accession>
<gene>
    <name evidence="2" type="ORF">HUF19_12150</name>
</gene>
<proteinExistence type="predicted"/>
<keyword evidence="1" id="KW-0732">Signal</keyword>
<dbReference type="NCBIfam" id="TIGR02001">
    <property type="entry name" value="gcw_chp"/>
    <property type="match status" value="1"/>
</dbReference>
<reference evidence="3" key="1">
    <citation type="submission" date="2020-06" db="EMBL/GenBank/DDBJ databases">
        <title>Thalassolituus marinus alknpb1M-1, a hydrocarbon-degrading bacterium isolated from the deep-sea overlying water using an in-situ strategy from the South China Sea basin.</title>
        <authorList>
            <person name="Dong C."/>
            <person name="Chen Y."/>
            <person name="Shao Z."/>
        </authorList>
    </citation>
    <scope>NUCLEOTIDE SEQUENCE [LARGE SCALE GENOMIC DNA]</scope>
    <source>
        <strain evidence="3">alknpb1M-1</strain>
    </source>
</reference>
<sequence length="232" mass="26055">MKKHLLFALAFAPVASLAAVSADIEVVSDYRFNGVSQTDKGPALQGALNYSHTSGLYAGTWASNVDFGGNDDTNLEWDYYLGYYRDINPAFGFDVGYAQYTYHGASYSDDYNYGEYYVGLYFNANTTLYWYHAPEYFGLDTDHNIFKLTHSMPLGDYTLAFSAAHSVSGDKDVWAWDENEAAYQYVEAAVSRMFHGFEIKGTVMTTTIDDDFNDNGDSTIVLSVKRSFELMK</sequence>
<name>A0ABY6AD87_9GAMM</name>
<dbReference type="Pfam" id="PF09694">
    <property type="entry name" value="Gcw_chp"/>
    <property type="match status" value="1"/>
</dbReference>
<feature type="signal peptide" evidence="1">
    <location>
        <begin position="1"/>
        <end position="18"/>
    </location>
</feature>
<protein>
    <submittedName>
        <fullName evidence="2">Uncharacterized protein</fullName>
    </submittedName>
</protein>
<organism evidence="2 3">
    <name type="scientific">Thalassolituus hydrocarboniclasticus</name>
    <dbReference type="NCBI Taxonomy" id="2742796"/>
    <lineage>
        <taxon>Bacteria</taxon>
        <taxon>Pseudomonadati</taxon>
        <taxon>Pseudomonadota</taxon>
        <taxon>Gammaproteobacteria</taxon>
        <taxon>Oceanospirillales</taxon>
        <taxon>Oceanospirillaceae</taxon>
        <taxon>Thalassolituus</taxon>
    </lineage>
</organism>
<dbReference type="RefSeq" id="WP_260996882.1">
    <property type="nucleotide sequence ID" value="NZ_CP054475.1"/>
</dbReference>